<evidence type="ECO:0000313" key="3">
    <source>
        <dbReference type="Proteomes" id="UP001243364"/>
    </source>
</evidence>
<evidence type="ECO:0000313" key="2">
    <source>
        <dbReference type="EMBL" id="MDQ0681280.1"/>
    </source>
</evidence>
<evidence type="ECO:0000256" key="1">
    <source>
        <dbReference type="SAM" id="MobiDB-lite"/>
    </source>
</evidence>
<comment type="caution">
    <text evidence="2">The sequence shown here is derived from an EMBL/GenBank/DDBJ whole genome shotgun (WGS) entry which is preliminary data.</text>
</comment>
<organism evidence="2 3">
    <name type="scientific">Streptomyces achromogenes</name>
    <dbReference type="NCBI Taxonomy" id="67255"/>
    <lineage>
        <taxon>Bacteria</taxon>
        <taxon>Bacillati</taxon>
        <taxon>Actinomycetota</taxon>
        <taxon>Actinomycetes</taxon>
        <taxon>Kitasatosporales</taxon>
        <taxon>Streptomycetaceae</taxon>
        <taxon>Streptomyces</taxon>
    </lineage>
</organism>
<dbReference type="RefSeq" id="WP_307039215.1">
    <property type="nucleotide sequence ID" value="NZ_JAUSYA010000001.1"/>
</dbReference>
<gene>
    <name evidence="2" type="ORF">QFZ56_000243</name>
</gene>
<accession>A0ABU0PSC5</accession>
<proteinExistence type="predicted"/>
<dbReference type="EMBL" id="JAUSYA010000001">
    <property type="protein sequence ID" value="MDQ0681280.1"/>
    <property type="molecule type" value="Genomic_DNA"/>
</dbReference>
<protein>
    <submittedName>
        <fullName evidence="2">Uncharacterized protein</fullName>
    </submittedName>
</protein>
<dbReference type="Proteomes" id="UP001243364">
    <property type="component" value="Unassembled WGS sequence"/>
</dbReference>
<feature type="region of interest" description="Disordered" evidence="1">
    <location>
        <begin position="91"/>
        <end position="128"/>
    </location>
</feature>
<feature type="compositionally biased region" description="Acidic residues" evidence="1">
    <location>
        <begin position="109"/>
        <end position="128"/>
    </location>
</feature>
<reference evidence="2 3" key="1">
    <citation type="submission" date="2023-07" db="EMBL/GenBank/DDBJ databases">
        <title>Comparative genomics of wheat-associated soil bacteria to identify genetic determinants of phenazine resistance.</title>
        <authorList>
            <person name="Mouncey N."/>
        </authorList>
    </citation>
    <scope>NUCLEOTIDE SEQUENCE [LARGE SCALE GENOMIC DNA]</scope>
    <source>
        <strain evidence="2 3">W4I19-2</strain>
    </source>
</reference>
<keyword evidence="3" id="KW-1185">Reference proteome</keyword>
<name>A0ABU0PSC5_STRAH</name>
<sequence>MDPLRAKDWDAPSGVPSPRPPALVYHAMSTENGPVPSVVTVMVAVAVVGPVCRKPVTVTPFTAGADGGLGEAVVGVAPVVGPLEVVSSTGATVADAGGSPGSAVTGAETEAESDGPGDALDDALEDGDAEGSADVVGAVDIAGPAAAWALLVASACAACCGAASGACRRL</sequence>